<dbReference type="PROSITE" id="PS51257">
    <property type="entry name" value="PROKAR_LIPOPROTEIN"/>
    <property type="match status" value="1"/>
</dbReference>
<organism evidence="1 2">
    <name type="scientific">Ensete ventricosum</name>
    <name type="common">Abyssinian banana</name>
    <name type="synonym">Musa ensete</name>
    <dbReference type="NCBI Taxonomy" id="4639"/>
    <lineage>
        <taxon>Eukaryota</taxon>
        <taxon>Viridiplantae</taxon>
        <taxon>Streptophyta</taxon>
        <taxon>Embryophyta</taxon>
        <taxon>Tracheophyta</taxon>
        <taxon>Spermatophyta</taxon>
        <taxon>Magnoliopsida</taxon>
        <taxon>Liliopsida</taxon>
        <taxon>Zingiberales</taxon>
        <taxon>Musaceae</taxon>
        <taxon>Ensete</taxon>
    </lineage>
</organism>
<sequence length="114" mass="12200">MRPHCWQAAPCGLAAGSERCFCPQMAFLLASCPQLIALLRVTAPAGGRPLQGAWPHPVMHAGGCCPYGWTLLAGCCPCGRSPGRPLQGGPWLQLATPLQVIRIEKMKKVKRSPL</sequence>
<protein>
    <submittedName>
        <fullName evidence="1">Uncharacterized protein</fullName>
    </submittedName>
</protein>
<evidence type="ECO:0000313" key="1">
    <source>
        <dbReference type="EMBL" id="RRT31561.1"/>
    </source>
</evidence>
<dbReference type="Proteomes" id="UP000287651">
    <property type="component" value="Unassembled WGS sequence"/>
</dbReference>
<reference evidence="1 2" key="1">
    <citation type="journal article" date="2014" name="Agronomy (Basel)">
        <title>A Draft Genome Sequence for Ensete ventricosum, the Drought-Tolerant Tree Against Hunger.</title>
        <authorList>
            <person name="Harrison J."/>
            <person name="Moore K.A."/>
            <person name="Paszkiewicz K."/>
            <person name="Jones T."/>
            <person name="Grant M."/>
            <person name="Ambacheew D."/>
            <person name="Muzemil S."/>
            <person name="Studholme D.J."/>
        </authorList>
    </citation>
    <scope>NUCLEOTIDE SEQUENCE [LARGE SCALE GENOMIC DNA]</scope>
</reference>
<comment type="caution">
    <text evidence="1">The sequence shown here is derived from an EMBL/GenBank/DDBJ whole genome shotgun (WGS) entry which is preliminary data.</text>
</comment>
<name>A0A426WWG5_ENSVE</name>
<dbReference type="EMBL" id="AMZH03038141">
    <property type="protein sequence ID" value="RRT31561.1"/>
    <property type="molecule type" value="Genomic_DNA"/>
</dbReference>
<accession>A0A426WWG5</accession>
<proteinExistence type="predicted"/>
<evidence type="ECO:0000313" key="2">
    <source>
        <dbReference type="Proteomes" id="UP000287651"/>
    </source>
</evidence>
<gene>
    <name evidence="1" type="ORF">B296_00055576</name>
</gene>
<dbReference type="AlphaFoldDB" id="A0A426WWG5"/>